<name>A0A2G9Z0K2_9BACT</name>
<organism evidence="3 4">
    <name type="scientific">Candidatus Nealsonbacteria bacterium CG23_combo_of_CG06-09_8_20_14_all_36_12</name>
    <dbReference type="NCBI Taxonomy" id="1974718"/>
    <lineage>
        <taxon>Bacteria</taxon>
        <taxon>Candidatus Nealsoniibacteriota</taxon>
    </lineage>
</organism>
<protein>
    <submittedName>
        <fullName evidence="3">Uncharacterized protein</fullName>
    </submittedName>
</protein>
<evidence type="ECO:0000313" key="3">
    <source>
        <dbReference type="EMBL" id="PIP24989.1"/>
    </source>
</evidence>
<reference evidence="3 4" key="1">
    <citation type="submission" date="2017-09" db="EMBL/GenBank/DDBJ databases">
        <title>Depth-based differentiation of microbial function through sediment-hosted aquifers and enrichment of novel symbionts in the deep terrestrial subsurface.</title>
        <authorList>
            <person name="Probst A.J."/>
            <person name="Ladd B."/>
            <person name="Jarett J.K."/>
            <person name="Geller-Mcgrath D.E."/>
            <person name="Sieber C.M."/>
            <person name="Emerson J.B."/>
            <person name="Anantharaman K."/>
            <person name="Thomas B.C."/>
            <person name="Malmstrom R."/>
            <person name="Stieglmeier M."/>
            <person name="Klingl A."/>
            <person name="Woyke T."/>
            <person name="Ryan C.M."/>
            <person name="Banfield J.F."/>
        </authorList>
    </citation>
    <scope>NUCLEOTIDE SEQUENCE [LARGE SCALE GENOMIC DNA]</scope>
    <source>
        <strain evidence="3">CG23_combo_of_CG06-09_8_20_14_all_36_12</strain>
    </source>
</reference>
<feature type="transmembrane region" description="Helical" evidence="2">
    <location>
        <begin position="24"/>
        <end position="42"/>
    </location>
</feature>
<evidence type="ECO:0000256" key="1">
    <source>
        <dbReference type="SAM" id="Coils"/>
    </source>
</evidence>
<evidence type="ECO:0000256" key="2">
    <source>
        <dbReference type="SAM" id="Phobius"/>
    </source>
</evidence>
<evidence type="ECO:0000313" key="4">
    <source>
        <dbReference type="Proteomes" id="UP000228681"/>
    </source>
</evidence>
<keyword evidence="1" id="KW-0175">Coiled coil</keyword>
<proteinExistence type="predicted"/>
<feature type="coiled-coil region" evidence="1">
    <location>
        <begin position="75"/>
        <end position="102"/>
    </location>
</feature>
<dbReference type="AlphaFoldDB" id="A0A2G9Z0K2"/>
<keyword evidence="2" id="KW-1133">Transmembrane helix</keyword>
<sequence>MLKLVKISEFIKKLQTLPELKRKIIFWSIMIILGTSLFILYIKNIGQKIKSFQKEEFLEELKIPQLKEEMKIVPQPEVEENFKKLKELIKEMEEAKHSQYEEK</sequence>
<keyword evidence="2" id="KW-0812">Transmembrane</keyword>
<gene>
    <name evidence="3" type="ORF">COX34_01270</name>
</gene>
<comment type="caution">
    <text evidence="3">The sequence shown here is derived from an EMBL/GenBank/DDBJ whole genome shotgun (WGS) entry which is preliminary data.</text>
</comment>
<accession>A0A2G9Z0K2</accession>
<dbReference type="EMBL" id="PCRS01000018">
    <property type="protein sequence ID" value="PIP24989.1"/>
    <property type="molecule type" value="Genomic_DNA"/>
</dbReference>
<dbReference type="Proteomes" id="UP000228681">
    <property type="component" value="Unassembled WGS sequence"/>
</dbReference>
<keyword evidence="2" id="KW-0472">Membrane</keyword>